<name>A0AAU6WLK7_9FLAO</name>
<accession>A0AAU6WLK7</accession>
<protein>
    <recommendedName>
        <fullName evidence="3">Carboxypeptidase regulatory-like domain-containing protein</fullName>
    </recommendedName>
</protein>
<dbReference type="Gene3D" id="2.60.40.10">
    <property type="entry name" value="Immunoglobulins"/>
    <property type="match status" value="1"/>
</dbReference>
<gene>
    <name evidence="1" type="ORF">AAFP95_13230</name>
</gene>
<dbReference type="EMBL" id="CP154834">
    <property type="protein sequence ID" value="XAO72822.1"/>
    <property type="molecule type" value="Genomic_DNA"/>
</dbReference>
<organism evidence="1 2">
    <name type="scientific">Chryseobacterium endophyticum</name>
    <dbReference type="NCBI Taxonomy" id="1854762"/>
    <lineage>
        <taxon>Bacteria</taxon>
        <taxon>Pseudomonadati</taxon>
        <taxon>Bacteroidota</taxon>
        <taxon>Flavobacteriia</taxon>
        <taxon>Flavobacteriales</taxon>
        <taxon>Weeksellaceae</taxon>
        <taxon>Chryseobacterium group</taxon>
        <taxon>Chryseobacterium</taxon>
    </lineage>
</organism>
<dbReference type="SUPFAM" id="SSF49478">
    <property type="entry name" value="Cna protein B-type domain"/>
    <property type="match status" value="1"/>
</dbReference>
<dbReference type="RefSeq" id="WP_345765550.1">
    <property type="nucleotide sequence ID" value="NZ_CP154834.1"/>
</dbReference>
<sequence length="192" mass="22112">MAFVYYDNNTNGIYDAGDKAAEGYLVMLNTVSFKTDSKGNLNYRSLPFGKYALKQIIQKGWYYDEAEIDLNRHNYVLQIPLHQNGTVKGNINYDFNAKTAMEFEPKLGGIIFNIYRNEQLLQRMVTDDNGEFVFFLESGKYRIELNENSLPANTFVERTDAEVDVEAGKIVTMEPFVIKVKEKKIRVKKFGT</sequence>
<evidence type="ECO:0008006" key="3">
    <source>
        <dbReference type="Google" id="ProtNLM"/>
    </source>
</evidence>
<dbReference type="SUPFAM" id="SSF117074">
    <property type="entry name" value="Hypothetical protein PA1324"/>
    <property type="match status" value="1"/>
</dbReference>
<keyword evidence="2" id="KW-1185">Reference proteome</keyword>
<dbReference type="Proteomes" id="UP001463665">
    <property type="component" value="Chromosome"/>
</dbReference>
<evidence type="ECO:0000313" key="1">
    <source>
        <dbReference type="EMBL" id="XAO72822.1"/>
    </source>
</evidence>
<evidence type="ECO:0000313" key="2">
    <source>
        <dbReference type="Proteomes" id="UP001463665"/>
    </source>
</evidence>
<reference evidence="1 2" key="1">
    <citation type="submission" date="2024-04" db="EMBL/GenBank/DDBJ databases">
        <title>Genome sequencing and assembly of rice foliar adapted Chryseobacterium endophyticum OsEnb-ALM-A6.</title>
        <authorList>
            <person name="Kumar S."/>
            <person name="Javed M."/>
            <person name="Chouhan V."/>
            <person name="Charishma K."/>
            <person name="Patel A."/>
            <person name="Kumar M."/>
            <person name="Sahu K.P."/>
            <person name="Kumar A."/>
        </authorList>
    </citation>
    <scope>NUCLEOTIDE SEQUENCE [LARGE SCALE GENOMIC DNA]</scope>
    <source>
        <strain evidence="1 2">OsEnb-ALM-A6</strain>
    </source>
</reference>
<dbReference type="AlphaFoldDB" id="A0AAU6WLK7"/>
<dbReference type="InterPro" id="IPR013783">
    <property type="entry name" value="Ig-like_fold"/>
</dbReference>
<proteinExistence type="predicted"/>